<dbReference type="HOGENOM" id="CLU_116732_2_1_9"/>
<dbReference type="SUPFAM" id="SSF141322">
    <property type="entry name" value="NfeD domain-like"/>
    <property type="match status" value="1"/>
</dbReference>
<evidence type="ECO:0000256" key="1">
    <source>
        <dbReference type="ARBA" id="ARBA00004141"/>
    </source>
</evidence>
<keyword evidence="4 5" id="KW-0472">Membrane</keyword>
<keyword evidence="3 5" id="KW-1133">Transmembrane helix</keyword>
<proteinExistence type="predicted"/>
<accession>D4S2H3</accession>
<dbReference type="GO" id="GO:0005886">
    <property type="term" value="C:plasma membrane"/>
    <property type="evidence" value="ECO:0007669"/>
    <property type="project" value="TreeGrafter"/>
</dbReference>
<keyword evidence="8" id="KW-1185">Reference proteome</keyword>
<name>D4S2H3_9FIRM</name>
<dbReference type="RefSeq" id="WP_005604372.1">
    <property type="nucleotide sequence ID" value="NZ_GG663524.1"/>
</dbReference>
<comment type="subcellular location">
    <subcellularLocation>
        <location evidence="1">Membrane</location>
        <topology evidence="1">Multi-pass membrane protein</topology>
    </subcellularLocation>
</comment>
<sequence>MEYIIYGWLGALILFLVIEIATTSLTTIWFAGGTVVALILNLCKAPFAAQAVSFFVISLALLILARPVLDKAMKKNHVKTNIDSLIGEKAKVTEKINNIDETGAVFINGLTWTARSKDSNKIIEPGEVVEIKAVSGVKLIVQ</sequence>
<dbReference type="Gene3D" id="2.40.50.140">
    <property type="entry name" value="Nucleic acid-binding proteins"/>
    <property type="match status" value="1"/>
</dbReference>
<feature type="transmembrane region" description="Helical" evidence="5">
    <location>
        <begin position="47"/>
        <end position="69"/>
    </location>
</feature>
<reference evidence="7 8" key="1">
    <citation type="submission" date="2010-02" db="EMBL/GenBank/DDBJ databases">
        <authorList>
            <person name="Weinstock G."/>
            <person name="Sodergren E."/>
            <person name="Clifton S."/>
            <person name="Fulton L."/>
            <person name="Fulton B."/>
            <person name="Courtney L."/>
            <person name="Fronick C."/>
            <person name="Harrison M."/>
            <person name="Strong C."/>
            <person name="Farmer C."/>
            <person name="Delahaunty K."/>
            <person name="Markovic C."/>
            <person name="Hall O."/>
            <person name="Minx P."/>
            <person name="Tomlinson C."/>
            <person name="Mitreva M."/>
            <person name="Nelson J."/>
            <person name="Hou S."/>
            <person name="Wollam A."/>
            <person name="Pepin K.H."/>
            <person name="Johnson M."/>
            <person name="Bhonagiri V."/>
            <person name="Zhang X."/>
            <person name="Suruliraj S."/>
            <person name="Warren W."/>
            <person name="Chinwalla A."/>
            <person name="Mardis E.R."/>
            <person name="Wilson R.K."/>
        </authorList>
    </citation>
    <scope>NUCLEOTIDE SEQUENCE [LARGE SCALE GENOMIC DNA]</scope>
    <source>
        <strain evidence="7 8">DSM 2876</strain>
    </source>
</reference>
<dbReference type="GeneID" id="98917595"/>
<keyword evidence="2 5" id="KW-0812">Transmembrane</keyword>
<evidence type="ECO:0000256" key="5">
    <source>
        <dbReference type="SAM" id="Phobius"/>
    </source>
</evidence>
<evidence type="ECO:0000256" key="2">
    <source>
        <dbReference type="ARBA" id="ARBA00022692"/>
    </source>
</evidence>
<evidence type="ECO:0000256" key="3">
    <source>
        <dbReference type="ARBA" id="ARBA00022989"/>
    </source>
</evidence>
<evidence type="ECO:0000259" key="6">
    <source>
        <dbReference type="Pfam" id="PF01957"/>
    </source>
</evidence>
<dbReference type="PANTHER" id="PTHR33507:SF3">
    <property type="entry name" value="INNER MEMBRANE PROTEIN YBBJ"/>
    <property type="match status" value="1"/>
</dbReference>
<dbReference type="Pfam" id="PF01957">
    <property type="entry name" value="NfeD"/>
    <property type="match status" value="1"/>
</dbReference>
<dbReference type="PANTHER" id="PTHR33507">
    <property type="entry name" value="INNER MEMBRANE PROTEIN YBBJ"/>
    <property type="match status" value="1"/>
</dbReference>
<gene>
    <name evidence="7" type="ORF">BUTYVIB_02295</name>
</gene>
<comment type="caution">
    <text evidence="7">The sequence shown here is derived from an EMBL/GenBank/DDBJ whole genome shotgun (WGS) entry which is preliminary data.</text>
</comment>
<protein>
    <submittedName>
        <fullName evidence="7">Nodulation efficiency protein D</fullName>
    </submittedName>
</protein>
<dbReference type="InterPro" id="IPR052165">
    <property type="entry name" value="Membrane_assoc_protease"/>
</dbReference>
<dbReference type="EMBL" id="ABWN01000040">
    <property type="protein sequence ID" value="EFF67428.1"/>
    <property type="molecule type" value="Genomic_DNA"/>
</dbReference>
<feature type="transmembrane region" description="Helical" evidence="5">
    <location>
        <begin position="12"/>
        <end position="41"/>
    </location>
</feature>
<evidence type="ECO:0000313" key="8">
    <source>
        <dbReference type="Proteomes" id="UP000006238"/>
    </source>
</evidence>
<dbReference type="InterPro" id="IPR012340">
    <property type="entry name" value="NA-bd_OB-fold"/>
</dbReference>
<dbReference type="AlphaFoldDB" id="D4S2H3"/>
<dbReference type="eggNOG" id="COG1585">
    <property type="taxonomic scope" value="Bacteria"/>
</dbReference>
<organism evidence="7 8">
    <name type="scientific">Eshraghiella crossota DSM 2876</name>
    <dbReference type="NCBI Taxonomy" id="511680"/>
    <lineage>
        <taxon>Bacteria</taxon>
        <taxon>Bacillati</taxon>
        <taxon>Bacillota</taxon>
        <taxon>Clostridia</taxon>
        <taxon>Lachnospirales</taxon>
        <taxon>Lachnospiraceae</taxon>
        <taxon>Eshraghiella</taxon>
    </lineage>
</organism>
<evidence type="ECO:0000313" key="7">
    <source>
        <dbReference type="EMBL" id="EFF67428.1"/>
    </source>
</evidence>
<dbReference type="Proteomes" id="UP000006238">
    <property type="component" value="Unassembled WGS sequence"/>
</dbReference>
<dbReference type="STRING" id="45851.BHV86_04180"/>
<evidence type="ECO:0000256" key="4">
    <source>
        <dbReference type="ARBA" id="ARBA00023136"/>
    </source>
</evidence>
<dbReference type="InterPro" id="IPR002810">
    <property type="entry name" value="NfeD-like_C"/>
</dbReference>
<feature type="domain" description="NfeD-like C-terminal" evidence="6">
    <location>
        <begin position="83"/>
        <end position="141"/>
    </location>
</feature>